<evidence type="ECO:0000259" key="3">
    <source>
        <dbReference type="Pfam" id="PF00149"/>
    </source>
</evidence>
<sequence length="484" mass="51323">MTEGPNRSPSHASHSPFITGCRETFTSAIVRAASPAVRSRDQATSCTPTSAGRHRLASPSIGHEHVAQKPEPSGYHNHMLLRAFTAGIVCILVLFQLIQISLPLGRTTRSGPGISSRGVRNISAILSELHTLEPQLRRAHGPGSELPSVQPGARLIAIGDIHGDYDQAVNALTLCGVIDEGEHWRAGHDVVVQTGDLVDRGPESLAVVGLFERLKAEAMLAGGDVILLLGNHELMNIQGDFRYVSKAELRTIALDSKIPAAASPDAGGGPHTPVAVRGMQRWMAMLLPSQPLGRLLRNRLATAVLGAGQCRSLFVHAGVLPGILGQQGVQRSAIGVELLVALNRAMHGLLSECSSPSCGLEARSPQHKLIGDDGPLWYRGYATKPEKAICNHVSGVLQAVHAKRMVIGHTIQESGMVGTRCGGLVHLIDVGMSRSYLGKLAAWKCTPHEGPSAVYPGQGSVRLVETASTASTGRVDGRFDTRNA</sequence>
<dbReference type="PROSITE" id="PS51257">
    <property type="entry name" value="PROKAR_LIPOPROTEIN"/>
    <property type="match status" value="1"/>
</dbReference>
<dbReference type="PANTHER" id="PTHR46546">
    <property type="entry name" value="SHEWANELLA-LIKE PROTEIN PHOSPHATASE 1"/>
    <property type="match status" value="1"/>
</dbReference>
<protein>
    <submittedName>
        <fullName evidence="4">Calcineurin-like metallo-phosphoesterase superfamily protein</fullName>
    </submittedName>
</protein>
<keyword evidence="2" id="KW-0472">Membrane</keyword>
<gene>
    <name evidence="4" type="ORF">TSPGSL018_4963</name>
</gene>
<dbReference type="EMBL" id="GBEZ01016166">
    <property type="protein sequence ID" value="JAC70060.1"/>
    <property type="molecule type" value="Transcribed_RNA"/>
</dbReference>
<reference evidence="4" key="1">
    <citation type="submission" date="2014-05" db="EMBL/GenBank/DDBJ databases">
        <title>The transcriptome of the halophilic microalga Tetraselmis sp. GSL018 isolated from the Great Salt Lake, Utah.</title>
        <authorList>
            <person name="Jinkerson R.E."/>
            <person name="D'Adamo S."/>
            <person name="Posewitz M.C."/>
        </authorList>
    </citation>
    <scope>NUCLEOTIDE SEQUENCE</scope>
    <source>
        <strain evidence="4">GSL018</strain>
    </source>
</reference>
<dbReference type="InterPro" id="IPR004843">
    <property type="entry name" value="Calcineurin-like_PHP"/>
</dbReference>
<feature type="region of interest" description="Disordered" evidence="1">
    <location>
        <begin position="36"/>
        <end position="56"/>
    </location>
</feature>
<evidence type="ECO:0000313" key="4">
    <source>
        <dbReference type="EMBL" id="JAC70060.1"/>
    </source>
</evidence>
<accession>A0A061RHB1</accession>
<keyword evidence="2" id="KW-0812">Transmembrane</keyword>
<name>A0A061RHB1_9CHLO</name>
<dbReference type="InterPro" id="IPR029052">
    <property type="entry name" value="Metallo-depent_PP-like"/>
</dbReference>
<dbReference type="GO" id="GO:0016787">
    <property type="term" value="F:hydrolase activity"/>
    <property type="evidence" value="ECO:0007669"/>
    <property type="project" value="InterPro"/>
</dbReference>
<dbReference type="InterPro" id="IPR006186">
    <property type="entry name" value="Ser/Thr-sp_prot-phosphatase"/>
</dbReference>
<feature type="domain" description="Calcineurin-like phosphoesterase" evidence="3">
    <location>
        <begin position="154"/>
        <end position="242"/>
    </location>
</feature>
<proteinExistence type="predicted"/>
<dbReference type="Gene3D" id="3.60.21.10">
    <property type="match status" value="1"/>
</dbReference>
<dbReference type="PRINTS" id="PR00114">
    <property type="entry name" value="STPHPHTASE"/>
</dbReference>
<evidence type="ECO:0000256" key="2">
    <source>
        <dbReference type="SAM" id="Phobius"/>
    </source>
</evidence>
<keyword evidence="2" id="KW-1133">Transmembrane helix</keyword>
<evidence type="ECO:0000256" key="1">
    <source>
        <dbReference type="SAM" id="MobiDB-lite"/>
    </source>
</evidence>
<dbReference type="Pfam" id="PF00149">
    <property type="entry name" value="Metallophos"/>
    <property type="match status" value="1"/>
</dbReference>
<dbReference type="SUPFAM" id="SSF56300">
    <property type="entry name" value="Metallo-dependent phosphatases"/>
    <property type="match status" value="1"/>
</dbReference>
<dbReference type="PANTHER" id="PTHR46546:SF4">
    <property type="entry name" value="SHEWANELLA-LIKE PROTEIN PHOSPHATASE 1"/>
    <property type="match status" value="1"/>
</dbReference>
<feature type="transmembrane region" description="Helical" evidence="2">
    <location>
        <begin position="79"/>
        <end position="98"/>
    </location>
</feature>
<organism evidence="4">
    <name type="scientific">Tetraselmis sp. GSL018</name>
    <dbReference type="NCBI Taxonomy" id="582737"/>
    <lineage>
        <taxon>Eukaryota</taxon>
        <taxon>Viridiplantae</taxon>
        <taxon>Chlorophyta</taxon>
        <taxon>core chlorophytes</taxon>
        <taxon>Chlorodendrophyceae</taxon>
        <taxon>Chlorodendrales</taxon>
        <taxon>Chlorodendraceae</taxon>
        <taxon>Tetraselmis</taxon>
    </lineage>
</organism>
<dbReference type="AlphaFoldDB" id="A0A061RHB1"/>